<dbReference type="InterPro" id="IPR054738">
    <property type="entry name" value="Siphovirus-type_tail_C"/>
</dbReference>
<sequence>MYYNEETRGYLTVLTGKKTMTDIVLDTRRLRVGSFIKRSYFEPFQFDLPFVINKPKNMTWSELEEDMTSWLLHDVDKRLILESIPNRFYMARIIGIDVSDRTRNNAEGSIDVYCQIPFKHSFDKTIDVTPKLNTFNIGGQVPTNWISKTTFKEGTKQYILENDNGGKITLNYSFFAGDVLEINYRTRSIKLNGRDLIVALSLDSSWFQLPNGNVKLKATHETKITYNELYY</sequence>
<protein>
    <recommendedName>
        <fullName evidence="1">Siphovirus-type tail component C-terminal domain-containing protein</fullName>
    </recommendedName>
</protein>
<proteinExistence type="predicted"/>
<evidence type="ECO:0000313" key="2">
    <source>
        <dbReference type="EMBL" id="GIN59247.1"/>
    </source>
</evidence>
<gene>
    <name evidence="2" type="ORF">J8TS2_35660</name>
</gene>
<dbReference type="EMBL" id="BORB01000039">
    <property type="protein sequence ID" value="GIN59247.1"/>
    <property type="molecule type" value="Genomic_DNA"/>
</dbReference>
<accession>A0ABQ4KMT7</accession>
<feature type="domain" description="Siphovirus-type tail component C-terminal" evidence="1">
    <location>
        <begin position="138"/>
        <end position="230"/>
    </location>
</feature>
<reference evidence="2 3" key="1">
    <citation type="submission" date="2021-03" db="EMBL/GenBank/DDBJ databases">
        <title>Antimicrobial resistance genes in bacteria isolated from Japanese honey, and their potential for conferring macrolide and lincosamide resistance in the American foulbrood pathogen Paenibacillus larvae.</title>
        <authorList>
            <person name="Okamoto M."/>
            <person name="Kumagai M."/>
            <person name="Kanamori H."/>
            <person name="Takamatsu D."/>
        </authorList>
    </citation>
    <scope>NUCLEOTIDE SEQUENCE [LARGE SCALE GENOMIC DNA]</scope>
    <source>
        <strain evidence="2 3">J8TS2</strain>
    </source>
</reference>
<evidence type="ECO:0000259" key="1">
    <source>
        <dbReference type="Pfam" id="PF22768"/>
    </source>
</evidence>
<keyword evidence="3" id="KW-1185">Reference proteome</keyword>
<dbReference type="Pfam" id="PF22768">
    <property type="entry name" value="SPP1_Dit"/>
    <property type="match status" value="1"/>
</dbReference>
<dbReference type="RefSeq" id="WP_212967141.1">
    <property type="nucleotide sequence ID" value="NZ_BORB01000039.1"/>
</dbReference>
<dbReference type="Gene3D" id="2.60.120.860">
    <property type="match status" value="1"/>
</dbReference>
<dbReference type="Gene3D" id="2.40.30.200">
    <property type="match status" value="1"/>
</dbReference>
<name>A0ABQ4KMT7_9BACI</name>
<organism evidence="2 3">
    <name type="scientific">Lederbergia ruris</name>
    <dbReference type="NCBI Taxonomy" id="217495"/>
    <lineage>
        <taxon>Bacteria</taxon>
        <taxon>Bacillati</taxon>
        <taxon>Bacillota</taxon>
        <taxon>Bacilli</taxon>
        <taxon>Bacillales</taxon>
        <taxon>Bacillaceae</taxon>
        <taxon>Lederbergia</taxon>
    </lineage>
</organism>
<comment type="caution">
    <text evidence="2">The sequence shown here is derived from an EMBL/GenBank/DDBJ whole genome shotgun (WGS) entry which is preliminary data.</text>
</comment>
<evidence type="ECO:0000313" key="3">
    <source>
        <dbReference type="Proteomes" id="UP000679950"/>
    </source>
</evidence>
<dbReference type="Proteomes" id="UP000679950">
    <property type="component" value="Unassembled WGS sequence"/>
</dbReference>
<dbReference type="NCBIfam" id="TIGR01633">
    <property type="entry name" value="phi3626_gp14_N"/>
    <property type="match status" value="1"/>
</dbReference>
<dbReference type="InterPro" id="IPR006520">
    <property type="entry name" value="Dit_BPSPP_N"/>
</dbReference>